<dbReference type="SUPFAM" id="SSF57716">
    <property type="entry name" value="Glucocorticoid receptor-like (DNA-binding domain)"/>
    <property type="match status" value="1"/>
</dbReference>
<organism evidence="10 11">
    <name type="scientific">Diaphorina citri</name>
    <name type="common">Asian citrus psyllid</name>
    <dbReference type="NCBI Taxonomy" id="121845"/>
    <lineage>
        <taxon>Eukaryota</taxon>
        <taxon>Metazoa</taxon>
        <taxon>Ecdysozoa</taxon>
        <taxon>Arthropoda</taxon>
        <taxon>Hexapoda</taxon>
        <taxon>Insecta</taxon>
        <taxon>Pterygota</taxon>
        <taxon>Neoptera</taxon>
        <taxon>Paraneoptera</taxon>
        <taxon>Hemiptera</taxon>
        <taxon>Sternorrhyncha</taxon>
        <taxon>Psylloidea</taxon>
        <taxon>Psyllidae</taxon>
        <taxon>Diaphorininae</taxon>
        <taxon>Diaphorina</taxon>
    </lineage>
</organism>
<dbReference type="SMART" id="SM00980">
    <property type="entry name" value="THAP"/>
    <property type="match status" value="1"/>
</dbReference>
<dbReference type="PANTHER" id="PTHR23080">
    <property type="entry name" value="THAP DOMAIN PROTEIN"/>
    <property type="match status" value="1"/>
</dbReference>
<dbReference type="KEGG" id="dci:103508834"/>
<dbReference type="InterPro" id="IPR027805">
    <property type="entry name" value="Transposase_HTH_dom"/>
</dbReference>
<feature type="compositionally biased region" description="Basic and acidic residues" evidence="7">
    <location>
        <begin position="90"/>
        <end position="99"/>
    </location>
</feature>
<dbReference type="InterPro" id="IPR027806">
    <property type="entry name" value="HARBI1_dom"/>
</dbReference>
<dbReference type="PANTHER" id="PTHR23080:SF133">
    <property type="entry name" value="SI:CH211-262I1.5-RELATED"/>
    <property type="match status" value="1"/>
</dbReference>
<dbReference type="OMA" id="KESTCKF"/>
<keyword evidence="8" id="KW-0812">Transmembrane</keyword>
<feature type="domain" description="THAP-type" evidence="9">
    <location>
        <begin position="1"/>
        <end position="84"/>
    </location>
</feature>
<evidence type="ECO:0000256" key="2">
    <source>
        <dbReference type="ARBA" id="ARBA00022723"/>
    </source>
</evidence>
<keyword evidence="10" id="KW-1185">Reference proteome</keyword>
<feature type="transmembrane region" description="Helical" evidence="8">
    <location>
        <begin position="281"/>
        <end position="302"/>
    </location>
</feature>
<evidence type="ECO:0000313" key="11">
    <source>
        <dbReference type="RefSeq" id="XP_017299427.1"/>
    </source>
</evidence>
<evidence type="ECO:0000256" key="1">
    <source>
        <dbReference type="ARBA" id="ARBA00001968"/>
    </source>
</evidence>
<proteinExistence type="predicted"/>
<dbReference type="Proteomes" id="UP000079169">
    <property type="component" value="Unplaced"/>
</dbReference>
<evidence type="ECO:0000256" key="3">
    <source>
        <dbReference type="ARBA" id="ARBA00022771"/>
    </source>
</evidence>
<evidence type="ECO:0000256" key="8">
    <source>
        <dbReference type="SAM" id="Phobius"/>
    </source>
</evidence>
<dbReference type="Pfam" id="PF05485">
    <property type="entry name" value="THAP"/>
    <property type="match status" value="1"/>
</dbReference>
<evidence type="ECO:0000313" key="10">
    <source>
        <dbReference type="Proteomes" id="UP000079169"/>
    </source>
</evidence>
<keyword evidence="5 6" id="KW-0238">DNA-binding</keyword>
<accession>A0A1S4EBD1</accession>
<dbReference type="RefSeq" id="XP_017299427.1">
    <property type="nucleotide sequence ID" value="XM_017443938.2"/>
</dbReference>
<dbReference type="PaxDb" id="121845-A0A1S4EBD1"/>
<feature type="region of interest" description="Disordered" evidence="7">
    <location>
        <begin position="78"/>
        <end position="186"/>
    </location>
</feature>
<dbReference type="GeneID" id="103508834"/>
<keyword evidence="4" id="KW-0862">Zinc</keyword>
<keyword evidence="8" id="KW-0472">Membrane</keyword>
<sequence>MPCCFSIGCKHTPKESTCKFYRFPINKEKRKKWDIACRRGDRPPTKDDRLCSCHFVDGDKSKTPSIFNYNEEKKFTIENLPNKRKRTPKVKYDPADQKPKPIPSAPIIKKRKTSAEAVPVTNKPKAKVSFSTDDSPMSDSSTNNSSSIRAINPSLSNSTKAPSSSNSTKAINSSSSKSNRTYSSALKSNKENDVSMVKKMFGESRMSFSYIQNNDAIVYNYTGLPTAHHFLFLVKLIQRFEFMYIAKWSNHQLSLEDQLLCCLMKLKLNLEDFDLAFRFKVSSAIILNVVITFVLLLHNILFKGMMDTIPRRQDIEKNLPTCLATFPRTRMILYCVQIEVAKPSKVKLVNTLKVLIGVAPNSTIIFVSALFPGFMSDKQITLESKVLNHMEFGDMILSEKSFLLRDPPRNEEDNQPPFLKDPELLLQKIADARKHVEETIHRLKSFKILDLISSDMRGHSCKIIQTCAALTNLQHTVQK</sequence>
<protein>
    <submittedName>
        <fullName evidence="11">Uncharacterized protein LOC103508834 isoform X1</fullName>
    </submittedName>
</protein>
<dbReference type="InterPro" id="IPR006612">
    <property type="entry name" value="THAP_Znf"/>
</dbReference>
<evidence type="ECO:0000259" key="9">
    <source>
        <dbReference type="PROSITE" id="PS50950"/>
    </source>
</evidence>
<reference evidence="11" key="1">
    <citation type="submission" date="2025-08" db="UniProtKB">
        <authorList>
            <consortium name="RefSeq"/>
        </authorList>
    </citation>
    <scope>IDENTIFICATION</scope>
</reference>
<dbReference type="GO" id="GO:0003677">
    <property type="term" value="F:DNA binding"/>
    <property type="evidence" value="ECO:0007669"/>
    <property type="project" value="UniProtKB-UniRule"/>
</dbReference>
<evidence type="ECO:0000256" key="5">
    <source>
        <dbReference type="ARBA" id="ARBA00023125"/>
    </source>
</evidence>
<comment type="cofactor">
    <cofactor evidence="1">
        <name>a divalent metal cation</name>
        <dbReference type="ChEBI" id="CHEBI:60240"/>
    </cofactor>
</comment>
<gene>
    <name evidence="11" type="primary">LOC103508834</name>
</gene>
<dbReference type="Pfam" id="PF13613">
    <property type="entry name" value="HTH_Tnp_4"/>
    <property type="match status" value="1"/>
</dbReference>
<evidence type="ECO:0000256" key="7">
    <source>
        <dbReference type="SAM" id="MobiDB-lite"/>
    </source>
</evidence>
<evidence type="ECO:0000256" key="4">
    <source>
        <dbReference type="ARBA" id="ARBA00022833"/>
    </source>
</evidence>
<dbReference type="GO" id="GO:0008270">
    <property type="term" value="F:zinc ion binding"/>
    <property type="evidence" value="ECO:0007669"/>
    <property type="project" value="UniProtKB-KW"/>
</dbReference>
<evidence type="ECO:0000256" key="6">
    <source>
        <dbReference type="PROSITE-ProRule" id="PRU00309"/>
    </source>
</evidence>
<name>A0A1S4EBD1_DIACI</name>
<feature type="compositionally biased region" description="Low complexity" evidence="7">
    <location>
        <begin position="129"/>
        <end position="185"/>
    </location>
</feature>
<keyword evidence="3 6" id="KW-0863">Zinc-finger</keyword>
<keyword evidence="8" id="KW-1133">Transmembrane helix</keyword>
<feature type="transmembrane region" description="Helical" evidence="8">
    <location>
        <begin position="354"/>
        <end position="375"/>
    </location>
</feature>
<dbReference type="Pfam" id="PF13359">
    <property type="entry name" value="DDE_Tnp_4"/>
    <property type="match status" value="1"/>
</dbReference>
<dbReference type="PROSITE" id="PS50950">
    <property type="entry name" value="ZF_THAP"/>
    <property type="match status" value="1"/>
</dbReference>
<dbReference type="AlphaFoldDB" id="A0A1S4EBD1"/>
<keyword evidence="2" id="KW-0479">Metal-binding</keyword>